<name>A0ABW7G143_9BURK</name>
<proteinExistence type="predicted"/>
<evidence type="ECO:0000313" key="3">
    <source>
        <dbReference type="Proteomes" id="UP001606305"/>
    </source>
</evidence>
<organism evidence="2 3">
    <name type="scientific">Pelomonas nitida</name>
    <dbReference type="NCBI Taxonomy" id="3299027"/>
    <lineage>
        <taxon>Bacteria</taxon>
        <taxon>Pseudomonadati</taxon>
        <taxon>Pseudomonadota</taxon>
        <taxon>Betaproteobacteria</taxon>
        <taxon>Burkholderiales</taxon>
        <taxon>Sphaerotilaceae</taxon>
        <taxon>Roseateles</taxon>
    </lineage>
</organism>
<evidence type="ECO:0000313" key="2">
    <source>
        <dbReference type="EMBL" id="MFG6455632.1"/>
    </source>
</evidence>
<comment type="caution">
    <text evidence="2">The sequence shown here is derived from an EMBL/GenBank/DDBJ whole genome shotgun (WGS) entry which is preliminary data.</text>
</comment>
<sequence length="217" mass="24009">MSFGYKTAWFAVRTEDGEAVASALGLVALAPATAVDAIHAGYHTAGKVFITSAIDGWTLAMSRSFFDLVDDRPPQFLDMLRRVSSELGAEAQFFLTYRVVDAHAWARACRGKIERAYGHLQGDDILNLGAMTAEETVLGHRFFDPACAEAQHDAYWQRDDLRFPDEGDVMEVAARWSIDPSVREDMSNGWLADRSKAPAAAPASPPPPHGKPWWKLW</sequence>
<keyword evidence="3" id="KW-1185">Reference proteome</keyword>
<evidence type="ECO:0008006" key="4">
    <source>
        <dbReference type="Google" id="ProtNLM"/>
    </source>
</evidence>
<feature type="region of interest" description="Disordered" evidence="1">
    <location>
        <begin position="194"/>
        <end position="217"/>
    </location>
</feature>
<gene>
    <name evidence="2" type="ORF">ACG00X_02195</name>
</gene>
<protein>
    <recommendedName>
        <fullName evidence="4">DUF4130 domain-containing protein</fullName>
    </recommendedName>
</protein>
<accession>A0ABW7G143</accession>
<dbReference type="RefSeq" id="WP_394486286.1">
    <property type="nucleotide sequence ID" value="NZ_JBIGIA010000001.1"/>
</dbReference>
<dbReference type="EMBL" id="JBIGIA010000001">
    <property type="protein sequence ID" value="MFG6455632.1"/>
    <property type="molecule type" value="Genomic_DNA"/>
</dbReference>
<dbReference type="Proteomes" id="UP001606305">
    <property type="component" value="Unassembled WGS sequence"/>
</dbReference>
<reference evidence="2 3" key="1">
    <citation type="submission" date="2024-09" db="EMBL/GenBank/DDBJ databases">
        <title>Novel species of the genus Pelomonas and Roseateles isolated from streams.</title>
        <authorList>
            <person name="Lu H."/>
        </authorList>
    </citation>
    <scope>NUCLEOTIDE SEQUENCE [LARGE SCALE GENOMIC DNA]</scope>
    <source>
        <strain evidence="2 3">BYS96W</strain>
    </source>
</reference>
<evidence type="ECO:0000256" key="1">
    <source>
        <dbReference type="SAM" id="MobiDB-lite"/>
    </source>
</evidence>